<reference evidence="2" key="1">
    <citation type="journal article" date="2017" name="Nat. Microbiol.">
        <title>Global analysis of biosynthetic gene clusters reveals vast potential of secondary metabolite production in Penicillium species.</title>
        <authorList>
            <person name="Nielsen J.C."/>
            <person name="Grijseels S."/>
            <person name="Prigent S."/>
            <person name="Ji B."/>
            <person name="Dainat J."/>
            <person name="Nielsen K.F."/>
            <person name="Frisvad J.C."/>
            <person name="Workman M."/>
            <person name="Nielsen J."/>
        </authorList>
    </citation>
    <scope>NUCLEOTIDE SEQUENCE [LARGE SCALE GENOMIC DNA]</scope>
    <source>
        <strain evidence="2">IBT 24891</strain>
    </source>
</reference>
<sequence>MPPYTKSILNGAGFEFHNWPGGGEEAAEFFGLSHAVIIPSNSRRVIIGGQVGIKDDGTVPSDIFEEVDVAFEHIERALKAAGLPDNAWEFVYRVRTFEVPSDDLPAGVKKAAKKYLGETRPAWTGVSIAGLFMPNLHIEIEVEAYMPE</sequence>
<organism evidence="1 2">
    <name type="scientific">Penicillium steckii</name>
    <dbReference type="NCBI Taxonomy" id="303698"/>
    <lineage>
        <taxon>Eukaryota</taxon>
        <taxon>Fungi</taxon>
        <taxon>Dikarya</taxon>
        <taxon>Ascomycota</taxon>
        <taxon>Pezizomycotina</taxon>
        <taxon>Eurotiomycetes</taxon>
        <taxon>Eurotiomycetidae</taxon>
        <taxon>Eurotiales</taxon>
        <taxon>Aspergillaceae</taxon>
        <taxon>Penicillium</taxon>
    </lineage>
</organism>
<protein>
    <submittedName>
        <fullName evidence="1">Uncharacterized protein</fullName>
    </submittedName>
</protein>
<dbReference type="EMBL" id="MLKD01000002">
    <property type="protein sequence ID" value="OQE29978.1"/>
    <property type="molecule type" value="Genomic_DNA"/>
</dbReference>
<dbReference type="Pfam" id="PF01042">
    <property type="entry name" value="Ribonuc_L-PSP"/>
    <property type="match status" value="1"/>
</dbReference>
<proteinExistence type="predicted"/>
<dbReference type="AlphaFoldDB" id="A0A1V6TUB0"/>
<dbReference type="STRING" id="303698.A0A1V6TUB0"/>
<comment type="caution">
    <text evidence="1">The sequence shown here is derived from an EMBL/GenBank/DDBJ whole genome shotgun (WGS) entry which is preliminary data.</text>
</comment>
<keyword evidence="2" id="KW-1185">Reference proteome</keyword>
<accession>A0A1V6TUB0</accession>
<dbReference type="OrthoDB" id="309640at2759"/>
<evidence type="ECO:0000313" key="1">
    <source>
        <dbReference type="EMBL" id="OQE29978.1"/>
    </source>
</evidence>
<dbReference type="InterPro" id="IPR006175">
    <property type="entry name" value="YjgF/YER057c/UK114"/>
</dbReference>
<dbReference type="Gene3D" id="3.30.1330.40">
    <property type="entry name" value="RutC-like"/>
    <property type="match status" value="1"/>
</dbReference>
<name>A0A1V6TUB0_9EURO</name>
<gene>
    <name evidence="1" type="ORF">PENSTE_c002G01672</name>
</gene>
<dbReference type="Proteomes" id="UP000191285">
    <property type="component" value="Unassembled WGS sequence"/>
</dbReference>
<dbReference type="SUPFAM" id="SSF55298">
    <property type="entry name" value="YjgF-like"/>
    <property type="match status" value="1"/>
</dbReference>
<dbReference type="PANTHER" id="PTHR43857:SF1">
    <property type="entry name" value="YJGH FAMILY PROTEIN"/>
    <property type="match status" value="1"/>
</dbReference>
<dbReference type="InterPro" id="IPR035959">
    <property type="entry name" value="RutC-like_sf"/>
</dbReference>
<dbReference type="PANTHER" id="PTHR43857">
    <property type="entry name" value="BLR7761 PROTEIN"/>
    <property type="match status" value="1"/>
</dbReference>
<evidence type="ECO:0000313" key="2">
    <source>
        <dbReference type="Proteomes" id="UP000191285"/>
    </source>
</evidence>